<dbReference type="SUPFAM" id="SSF52499">
    <property type="entry name" value="Isochorismatase-like hydrolases"/>
    <property type="match status" value="1"/>
</dbReference>
<comment type="caution">
    <text evidence="3">The sequence shown here is derived from an EMBL/GenBank/DDBJ whole genome shotgun (WGS) entry which is preliminary data.</text>
</comment>
<sequence length="222" mass="23661">MTEPSVTARRRDPRVLESDEAGFERRLPLGVKPAIVLVDFVRAYFEPGAQLYMGIDECLGVAGEVLSAAREAGIPVIHTRVSFTEGGSDGGFFFQKVGALAHFVGDTSLGELVPELAPRPTEPVLVKQYASAFFGTSLSSTLTSQGIDTLIIMGVSTSGCIRATAVDAIQHGFLPVVVRDGVGDRADGPHEASLYDIQAKYGEVRSSTEVLAYLRGDGKNRS</sequence>
<dbReference type="AlphaFoldDB" id="A0A3E0VXZ5"/>
<dbReference type="Pfam" id="PF00857">
    <property type="entry name" value="Isochorismatase"/>
    <property type="match status" value="1"/>
</dbReference>
<dbReference type="PANTHER" id="PTHR43540:SF1">
    <property type="entry name" value="ISOCHORISMATASE HYDROLASE"/>
    <property type="match status" value="1"/>
</dbReference>
<evidence type="ECO:0000313" key="3">
    <source>
        <dbReference type="EMBL" id="RFA14601.1"/>
    </source>
</evidence>
<name>A0A3E0VXZ5_9MICO</name>
<reference evidence="3 4" key="1">
    <citation type="submission" date="2017-04" db="EMBL/GenBank/DDBJ databases">
        <title>Comparative genome analysis of Subtercola boreus.</title>
        <authorList>
            <person name="Cho Y.-J."/>
            <person name="Cho A."/>
            <person name="Kim O.-S."/>
            <person name="Lee J.-I."/>
        </authorList>
    </citation>
    <scope>NUCLEOTIDE SEQUENCE [LARGE SCALE GENOMIC DNA]</scope>
    <source>
        <strain evidence="3 4">P27444</strain>
    </source>
</reference>
<gene>
    <name evidence="3" type="ORF">B7R21_06050</name>
</gene>
<feature type="domain" description="Isochorismatase-like" evidence="2">
    <location>
        <begin position="34"/>
        <end position="208"/>
    </location>
</feature>
<dbReference type="GO" id="GO:0016787">
    <property type="term" value="F:hydrolase activity"/>
    <property type="evidence" value="ECO:0007669"/>
    <property type="project" value="UniProtKB-KW"/>
</dbReference>
<protein>
    <submittedName>
        <fullName evidence="3">Isochorismatase</fullName>
    </submittedName>
</protein>
<dbReference type="InterPro" id="IPR050272">
    <property type="entry name" value="Isochorismatase-like_hydrls"/>
</dbReference>
<dbReference type="EMBL" id="NBXA01000012">
    <property type="protein sequence ID" value="RFA14601.1"/>
    <property type="molecule type" value="Genomic_DNA"/>
</dbReference>
<evidence type="ECO:0000313" key="4">
    <source>
        <dbReference type="Proteomes" id="UP000256709"/>
    </source>
</evidence>
<dbReference type="RefSeq" id="WP_116282359.1">
    <property type="nucleotide sequence ID" value="NZ_NBXA01000012.1"/>
</dbReference>
<evidence type="ECO:0000256" key="1">
    <source>
        <dbReference type="ARBA" id="ARBA00022801"/>
    </source>
</evidence>
<dbReference type="InterPro" id="IPR000868">
    <property type="entry name" value="Isochorismatase-like_dom"/>
</dbReference>
<dbReference type="InterPro" id="IPR036380">
    <property type="entry name" value="Isochorismatase-like_sf"/>
</dbReference>
<dbReference type="OrthoDB" id="4832958at2"/>
<dbReference type="PANTHER" id="PTHR43540">
    <property type="entry name" value="PEROXYUREIDOACRYLATE/UREIDOACRYLATE AMIDOHYDROLASE-RELATED"/>
    <property type="match status" value="1"/>
</dbReference>
<evidence type="ECO:0000259" key="2">
    <source>
        <dbReference type="Pfam" id="PF00857"/>
    </source>
</evidence>
<proteinExistence type="predicted"/>
<accession>A0A3E0VXZ5</accession>
<dbReference type="Gene3D" id="3.40.50.850">
    <property type="entry name" value="Isochorismatase-like"/>
    <property type="match status" value="1"/>
</dbReference>
<dbReference type="Proteomes" id="UP000256709">
    <property type="component" value="Unassembled WGS sequence"/>
</dbReference>
<organism evidence="3 4">
    <name type="scientific">Subtercola boreus</name>
    <dbReference type="NCBI Taxonomy" id="120213"/>
    <lineage>
        <taxon>Bacteria</taxon>
        <taxon>Bacillati</taxon>
        <taxon>Actinomycetota</taxon>
        <taxon>Actinomycetes</taxon>
        <taxon>Micrococcales</taxon>
        <taxon>Microbacteriaceae</taxon>
        <taxon>Subtercola</taxon>
    </lineage>
</organism>
<keyword evidence="1" id="KW-0378">Hydrolase</keyword>